<protein>
    <submittedName>
        <fullName evidence="2">Uncharacterized protein</fullName>
    </submittedName>
</protein>
<evidence type="ECO:0000313" key="3">
    <source>
        <dbReference type="Proteomes" id="UP000299102"/>
    </source>
</evidence>
<dbReference type="EMBL" id="BGZK01000029">
    <property type="protein sequence ID" value="GBP08027.1"/>
    <property type="molecule type" value="Genomic_DNA"/>
</dbReference>
<gene>
    <name evidence="2" type="ORF">EVAR_2849_1</name>
</gene>
<proteinExistence type="predicted"/>
<sequence length="137" mass="15445">MCARNPTPATDRANAINRRNVRVTPARRPDASRAVYPLYATLHLPAVPPAWTSNLSSLISTDHSWRIAYPAQDFSFPSERKLRRKTLIMRTMHVGRAHATRGGVSNFLHNGEMNEKPFPALGESSRDNAPFRLPRSR</sequence>
<accession>A0A4C1T3J6</accession>
<feature type="region of interest" description="Disordered" evidence="1">
    <location>
        <begin position="115"/>
        <end position="137"/>
    </location>
</feature>
<keyword evidence="3" id="KW-1185">Reference proteome</keyword>
<comment type="caution">
    <text evidence="2">The sequence shown here is derived from an EMBL/GenBank/DDBJ whole genome shotgun (WGS) entry which is preliminary data.</text>
</comment>
<organism evidence="2 3">
    <name type="scientific">Eumeta variegata</name>
    <name type="common">Bagworm moth</name>
    <name type="synonym">Eumeta japonica</name>
    <dbReference type="NCBI Taxonomy" id="151549"/>
    <lineage>
        <taxon>Eukaryota</taxon>
        <taxon>Metazoa</taxon>
        <taxon>Ecdysozoa</taxon>
        <taxon>Arthropoda</taxon>
        <taxon>Hexapoda</taxon>
        <taxon>Insecta</taxon>
        <taxon>Pterygota</taxon>
        <taxon>Neoptera</taxon>
        <taxon>Endopterygota</taxon>
        <taxon>Lepidoptera</taxon>
        <taxon>Glossata</taxon>
        <taxon>Ditrysia</taxon>
        <taxon>Tineoidea</taxon>
        <taxon>Psychidae</taxon>
        <taxon>Oiketicinae</taxon>
        <taxon>Eumeta</taxon>
    </lineage>
</organism>
<evidence type="ECO:0000313" key="2">
    <source>
        <dbReference type="EMBL" id="GBP08027.1"/>
    </source>
</evidence>
<dbReference type="Proteomes" id="UP000299102">
    <property type="component" value="Unassembled WGS sequence"/>
</dbReference>
<dbReference type="AlphaFoldDB" id="A0A4C1T3J6"/>
<evidence type="ECO:0000256" key="1">
    <source>
        <dbReference type="SAM" id="MobiDB-lite"/>
    </source>
</evidence>
<reference evidence="2 3" key="1">
    <citation type="journal article" date="2019" name="Commun. Biol.">
        <title>The bagworm genome reveals a unique fibroin gene that provides high tensile strength.</title>
        <authorList>
            <person name="Kono N."/>
            <person name="Nakamura H."/>
            <person name="Ohtoshi R."/>
            <person name="Tomita M."/>
            <person name="Numata K."/>
            <person name="Arakawa K."/>
        </authorList>
    </citation>
    <scope>NUCLEOTIDE SEQUENCE [LARGE SCALE GENOMIC DNA]</scope>
</reference>
<name>A0A4C1T3J6_EUMVA</name>